<dbReference type="InterPro" id="IPR002563">
    <property type="entry name" value="Flavin_Rdtase-like_dom"/>
</dbReference>
<accession>A0A1S2LRI0</accession>
<name>A0A1S2LRI0_9BACI</name>
<dbReference type="PANTHER" id="PTHR43567:SF1">
    <property type="entry name" value="FLAVOREDOXIN"/>
    <property type="match status" value="1"/>
</dbReference>
<dbReference type="GO" id="GO:0016646">
    <property type="term" value="F:oxidoreductase activity, acting on the CH-NH group of donors, NAD or NADP as acceptor"/>
    <property type="evidence" value="ECO:0007669"/>
    <property type="project" value="UniProtKB-ARBA"/>
</dbReference>
<dbReference type="InterPro" id="IPR052174">
    <property type="entry name" value="Flavoredoxin"/>
</dbReference>
<dbReference type="InterPro" id="IPR012349">
    <property type="entry name" value="Split_barrel_FMN-bd"/>
</dbReference>
<dbReference type="OrthoDB" id="9794638at2"/>
<feature type="domain" description="Flavin reductase like" evidence="4">
    <location>
        <begin position="10"/>
        <end position="150"/>
    </location>
</feature>
<evidence type="ECO:0000256" key="1">
    <source>
        <dbReference type="ARBA" id="ARBA00001917"/>
    </source>
</evidence>
<sequence length="187" mass="21115">MLKSTNETVLHCYPGLIAVVTAEWNGTKNIMAAGWHSYMSYAPPIYGVAIAEERFTHHLVKNSGEFAIHFLPAEFAHYIEGSGKLSGKDGDKLEALNIPYKKGETVNSPILTDAYVVYECKVKDIQKFGDHDWIVGEITKFHKDETCFDGFLPNWDKLEIPLYIGQSQYVIANKETKKITVELNKND</sequence>
<dbReference type="Pfam" id="PF01613">
    <property type="entry name" value="Flavin_Reduct"/>
    <property type="match status" value="1"/>
</dbReference>
<dbReference type="Proteomes" id="UP000179524">
    <property type="component" value="Unassembled WGS sequence"/>
</dbReference>
<comment type="similarity">
    <text evidence="3">Belongs to the flavoredoxin family.</text>
</comment>
<comment type="cofactor">
    <cofactor evidence="1">
        <name>FMN</name>
        <dbReference type="ChEBI" id="CHEBI:58210"/>
    </cofactor>
</comment>
<reference evidence="5 6" key="1">
    <citation type="submission" date="2016-10" db="EMBL/GenBank/DDBJ databases">
        <title>Draft genome sequences of four alkaliphilic bacteria belonging to the Anaerobacillus genus.</title>
        <authorList>
            <person name="Bassil N.M."/>
            <person name="Lloyd J.R."/>
        </authorList>
    </citation>
    <scope>NUCLEOTIDE SEQUENCE [LARGE SCALE GENOMIC DNA]</scope>
    <source>
        <strain evidence="5 6">DSM 18345</strain>
    </source>
</reference>
<evidence type="ECO:0000259" key="4">
    <source>
        <dbReference type="SMART" id="SM00903"/>
    </source>
</evidence>
<dbReference type="AlphaFoldDB" id="A0A1S2LRI0"/>
<dbReference type="GO" id="GO:0010181">
    <property type="term" value="F:FMN binding"/>
    <property type="evidence" value="ECO:0007669"/>
    <property type="project" value="InterPro"/>
</dbReference>
<evidence type="ECO:0000313" key="6">
    <source>
        <dbReference type="Proteomes" id="UP000179524"/>
    </source>
</evidence>
<evidence type="ECO:0000256" key="3">
    <source>
        <dbReference type="ARBA" id="ARBA00038054"/>
    </source>
</evidence>
<dbReference type="RefSeq" id="WP_071308865.1">
    <property type="nucleotide sequence ID" value="NZ_MLQR01000014.1"/>
</dbReference>
<proteinExistence type="inferred from homology"/>
<dbReference type="SUPFAM" id="SSF50475">
    <property type="entry name" value="FMN-binding split barrel"/>
    <property type="match status" value="1"/>
</dbReference>
<dbReference type="Gene3D" id="2.30.110.10">
    <property type="entry name" value="Electron Transport, Fmn-binding Protein, Chain A"/>
    <property type="match status" value="1"/>
</dbReference>
<dbReference type="SMART" id="SM00903">
    <property type="entry name" value="Flavin_Reduct"/>
    <property type="match status" value="1"/>
</dbReference>
<dbReference type="PANTHER" id="PTHR43567">
    <property type="entry name" value="FLAVOREDOXIN-RELATED-RELATED"/>
    <property type="match status" value="1"/>
</dbReference>
<dbReference type="EMBL" id="MLQR01000014">
    <property type="protein sequence ID" value="OIJ15121.1"/>
    <property type="molecule type" value="Genomic_DNA"/>
</dbReference>
<evidence type="ECO:0000256" key="2">
    <source>
        <dbReference type="ARBA" id="ARBA00022630"/>
    </source>
</evidence>
<keyword evidence="6" id="KW-1185">Reference proteome</keyword>
<protein>
    <submittedName>
        <fullName evidence="5">Flavin oxidoreductase</fullName>
    </submittedName>
</protein>
<evidence type="ECO:0000313" key="5">
    <source>
        <dbReference type="EMBL" id="OIJ15121.1"/>
    </source>
</evidence>
<comment type="caution">
    <text evidence="5">The sequence shown here is derived from an EMBL/GenBank/DDBJ whole genome shotgun (WGS) entry which is preliminary data.</text>
</comment>
<organism evidence="5 6">
    <name type="scientific">Anaerobacillus alkalilacustris</name>
    <dbReference type="NCBI Taxonomy" id="393763"/>
    <lineage>
        <taxon>Bacteria</taxon>
        <taxon>Bacillati</taxon>
        <taxon>Bacillota</taxon>
        <taxon>Bacilli</taxon>
        <taxon>Bacillales</taxon>
        <taxon>Bacillaceae</taxon>
        <taxon>Anaerobacillus</taxon>
    </lineage>
</organism>
<gene>
    <name evidence="5" type="ORF">BKP37_06795</name>
</gene>
<keyword evidence="2" id="KW-0285">Flavoprotein</keyword>